<evidence type="ECO:0000256" key="1">
    <source>
        <dbReference type="ARBA" id="ARBA00007381"/>
    </source>
</evidence>
<dbReference type="Pfam" id="PF02491">
    <property type="entry name" value="SHS2_FTSA"/>
    <property type="match status" value="1"/>
</dbReference>
<sequence length="404" mass="43213">MSSKSRFIGAVEIGTSKVAVLIGEIVNGKSINLIGFGECQSHGVIKGVVTDFKAASDAAHTALITAEQSAGVKIDEVYLAQTGGHLEGFYNQASASVSAADNTVSQLDIDTVCRLAKAKALPEGRMVVHHIRRPFQLDGKMVGTNPEHLNGKRLEVGYWTVHGQEAQIANSIHVIRGFDVRVGDMILSSLGAGTMVTTLQDRQHGVLVLDIGAGTTDYVLYRDGSPFMTGVLPVGGTHITNDLTLGLRVTESQAEKLKIRHGRANQITREKSDRVWLNGDFAIGDRQFPRQTIEMITSARVWELLEIVKKKLGAALNPEHCPVGVVLTGGTSKLPGIAETAAKVFDLPAQLGELPPGVDEKLQDPSHTAVLGLLHFGLQGRADGPATRRTKPGGLFRKLFTVGS</sequence>
<evidence type="ECO:0000313" key="9">
    <source>
        <dbReference type="EMBL" id="WED66161.1"/>
    </source>
</evidence>
<evidence type="ECO:0000256" key="3">
    <source>
        <dbReference type="ARBA" id="ARBA00022618"/>
    </source>
</evidence>
<dbReference type="PIRSF" id="PIRSF003101">
    <property type="entry name" value="FtsA"/>
    <property type="match status" value="1"/>
</dbReference>
<comment type="function">
    <text evidence="6 7">Cell division protein that is involved in the assembly of the Z ring. May serve as a membrane anchor for the Z ring.</text>
</comment>
<dbReference type="EMBL" id="CP119075">
    <property type="protein sequence ID" value="WED66161.1"/>
    <property type="molecule type" value="Genomic_DNA"/>
</dbReference>
<dbReference type="Gene3D" id="3.30.420.40">
    <property type="match status" value="1"/>
</dbReference>
<dbReference type="CDD" id="cd24048">
    <property type="entry name" value="ASKHA_NBD_FtsA"/>
    <property type="match status" value="1"/>
</dbReference>
<accession>A0AAF0CQE5</accession>
<dbReference type="GO" id="GO:0009898">
    <property type="term" value="C:cytoplasmic side of plasma membrane"/>
    <property type="evidence" value="ECO:0007669"/>
    <property type="project" value="UniProtKB-UniRule"/>
</dbReference>
<dbReference type="InterPro" id="IPR020823">
    <property type="entry name" value="Cell_div_FtsA"/>
</dbReference>
<comment type="subcellular location">
    <subcellularLocation>
        <location evidence="6">Cell membrane</location>
        <topology evidence="6">Peripheral membrane protein</topology>
        <orientation evidence="6">Cytoplasmic side</orientation>
    </subcellularLocation>
    <text evidence="6">Localizes to the Z ring in an FtsZ-dependent manner. Targeted to the membrane through a conserved C-terminal amphipathic helix.</text>
</comment>
<dbReference type="RefSeq" id="WP_330928416.1">
    <property type="nucleotide sequence ID" value="NZ_CP119075.1"/>
</dbReference>
<dbReference type="AlphaFoldDB" id="A0AAF0CQE5"/>
<dbReference type="Pfam" id="PF14450">
    <property type="entry name" value="FtsA"/>
    <property type="match status" value="1"/>
</dbReference>
<organism evidence="9 10">
    <name type="scientific">Synoicihabitans lomoniglobus</name>
    <dbReference type="NCBI Taxonomy" id="2909285"/>
    <lineage>
        <taxon>Bacteria</taxon>
        <taxon>Pseudomonadati</taxon>
        <taxon>Verrucomicrobiota</taxon>
        <taxon>Opitutia</taxon>
        <taxon>Opitutales</taxon>
        <taxon>Opitutaceae</taxon>
        <taxon>Synoicihabitans</taxon>
    </lineage>
</organism>
<dbReference type="HAMAP" id="MF_02033">
    <property type="entry name" value="FtsA"/>
    <property type="match status" value="1"/>
</dbReference>
<dbReference type="InterPro" id="IPR050696">
    <property type="entry name" value="FtsA/MreB"/>
</dbReference>
<reference evidence="9" key="1">
    <citation type="submission" date="2023-03" db="EMBL/GenBank/DDBJ databases">
        <title>Lomoglobus Profundus gen. nov., sp. nov., a novel member of the phylum Verrucomicrobia, isolated from deep-marine sediment of South China Sea.</title>
        <authorList>
            <person name="Ahmad T."/>
            <person name="Ishaq S.E."/>
            <person name="Wang F."/>
        </authorList>
    </citation>
    <scope>NUCLEOTIDE SEQUENCE</scope>
    <source>
        <strain evidence="9">LMO-M01</strain>
    </source>
</reference>
<protein>
    <recommendedName>
        <fullName evidence="6 7">Cell division protein FtsA</fullName>
    </recommendedName>
</protein>
<comment type="similarity">
    <text evidence="6 7">Belongs to the FtsA/MreB family.</text>
</comment>
<evidence type="ECO:0000256" key="6">
    <source>
        <dbReference type="HAMAP-Rule" id="MF_02033"/>
    </source>
</evidence>
<dbReference type="GO" id="GO:0032153">
    <property type="term" value="C:cell division site"/>
    <property type="evidence" value="ECO:0007669"/>
    <property type="project" value="UniProtKB-UniRule"/>
</dbReference>
<dbReference type="KEGG" id="slom:PXH66_04790"/>
<comment type="similarity">
    <text evidence="1">Belongs to the heat shock protein 70 family.</text>
</comment>
<evidence type="ECO:0000313" key="10">
    <source>
        <dbReference type="Proteomes" id="UP001218638"/>
    </source>
</evidence>
<evidence type="ECO:0000259" key="8">
    <source>
        <dbReference type="SMART" id="SM00842"/>
    </source>
</evidence>
<dbReference type="GO" id="GO:0043093">
    <property type="term" value="P:FtsZ-dependent cytokinesis"/>
    <property type="evidence" value="ECO:0007669"/>
    <property type="project" value="UniProtKB-UniRule"/>
</dbReference>
<evidence type="ECO:0000256" key="2">
    <source>
        <dbReference type="ARBA" id="ARBA00022475"/>
    </source>
</evidence>
<evidence type="ECO:0000256" key="7">
    <source>
        <dbReference type="PIRNR" id="PIRNR003101"/>
    </source>
</evidence>
<evidence type="ECO:0000256" key="4">
    <source>
        <dbReference type="ARBA" id="ARBA00023136"/>
    </source>
</evidence>
<keyword evidence="3 6" id="KW-0132">Cell division</keyword>
<dbReference type="PANTHER" id="PTHR32432:SF4">
    <property type="entry name" value="CELL DIVISION PROTEIN FTSA"/>
    <property type="match status" value="1"/>
</dbReference>
<feature type="domain" description="SHS2" evidence="8">
    <location>
        <begin position="8"/>
        <end position="196"/>
    </location>
</feature>
<dbReference type="PANTHER" id="PTHR32432">
    <property type="entry name" value="CELL DIVISION PROTEIN FTSA-RELATED"/>
    <property type="match status" value="1"/>
</dbReference>
<dbReference type="SMART" id="SM00842">
    <property type="entry name" value="FtsA"/>
    <property type="match status" value="1"/>
</dbReference>
<dbReference type="InterPro" id="IPR043129">
    <property type="entry name" value="ATPase_NBD"/>
</dbReference>
<keyword evidence="4 6" id="KW-0472">Membrane</keyword>
<dbReference type="PROSITE" id="PS01036">
    <property type="entry name" value="HSP70_3"/>
    <property type="match status" value="1"/>
</dbReference>
<comment type="subunit">
    <text evidence="6">Self-interacts. Interacts with FtsZ.</text>
</comment>
<dbReference type="InterPro" id="IPR003494">
    <property type="entry name" value="SHS2_FtsA"/>
</dbReference>
<gene>
    <name evidence="6 9" type="primary">ftsA</name>
    <name evidence="9" type="ORF">PXH66_04790</name>
</gene>
<keyword evidence="5 6" id="KW-0131">Cell cycle</keyword>
<dbReference type="SUPFAM" id="SSF53067">
    <property type="entry name" value="Actin-like ATPase domain"/>
    <property type="match status" value="2"/>
</dbReference>
<keyword evidence="2 6" id="KW-1003">Cell membrane</keyword>
<name>A0AAF0CQE5_9BACT</name>
<proteinExistence type="inferred from homology"/>
<dbReference type="NCBIfam" id="TIGR01174">
    <property type="entry name" value="ftsA"/>
    <property type="match status" value="1"/>
</dbReference>
<evidence type="ECO:0000256" key="5">
    <source>
        <dbReference type="ARBA" id="ARBA00023306"/>
    </source>
</evidence>
<keyword evidence="10" id="KW-1185">Reference proteome</keyword>
<dbReference type="Proteomes" id="UP001218638">
    <property type="component" value="Chromosome"/>
</dbReference>
<dbReference type="InterPro" id="IPR018181">
    <property type="entry name" value="Heat_shock_70_CS"/>
</dbReference>